<dbReference type="STRING" id="1210090.GCA_001613185_03341"/>
<dbReference type="GO" id="GO:0003700">
    <property type="term" value="F:DNA-binding transcription factor activity"/>
    <property type="evidence" value="ECO:0007669"/>
    <property type="project" value="TreeGrafter"/>
</dbReference>
<evidence type="ECO:0000256" key="1">
    <source>
        <dbReference type="ARBA" id="ARBA00023015"/>
    </source>
</evidence>
<evidence type="ECO:0000256" key="3">
    <source>
        <dbReference type="ARBA" id="ARBA00023163"/>
    </source>
</evidence>
<organism evidence="6 7">
    <name type="scientific">Nocardia puris</name>
    <dbReference type="NCBI Taxonomy" id="208602"/>
    <lineage>
        <taxon>Bacteria</taxon>
        <taxon>Bacillati</taxon>
        <taxon>Actinomycetota</taxon>
        <taxon>Actinomycetes</taxon>
        <taxon>Mycobacteriales</taxon>
        <taxon>Nocardiaceae</taxon>
        <taxon>Nocardia</taxon>
    </lineage>
</organism>
<dbReference type="PANTHER" id="PTHR30055">
    <property type="entry name" value="HTH-TYPE TRANSCRIPTIONAL REGULATOR RUTR"/>
    <property type="match status" value="1"/>
</dbReference>
<dbReference type="InterPro" id="IPR050109">
    <property type="entry name" value="HTH-type_TetR-like_transc_reg"/>
</dbReference>
<keyword evidence="7" id="KW-1185">Reference proteome</keyword>
<dbReference type="RefSeq" id="WP_067509657.1">
    <property type="nucleotide sequence ID" value="NZ_CP107943.1"/>
</dbReference>
<dbReference type="EMBL" id="QNRE01000001">
    <property type="protein sequence ID" value="RBO96228.1"/>
    <property type="molecule type" value="Genomic_DNA"/>
</dbReference>
<evidence type="ECO:0000313" key="6">
    <source>
        <dbReference type="EMBL" id="RBO96228.1"/>
    </source>
</evidence>
<keyword evidence="1" id="KW-0805">Transcription regulation</keyword>
<dbReference type="PROSITE" id="PS50977">
    <property type="entry name" value="HTH_TETR_2"/>
    <property type="match status" value="1"/>
</dbReference>
<keyword evidence="3" id="KW-0804">Transcription</keyword>
<dbReference type="GO" id="GO:0000976">
    <property type="term" value="F:transcription cis-regulatory region binding"/>
    <property type="evidence" value="ECO:0007669"/>
    <property type="project" value="TreeGrafter"/>
</dbReference>
<name>A0A366E4A3_9NOCA</name>
<dbReference type="InterPro" id="IPR041347">
    <property type="entry name" value="MftR_C"/>
</dbReference>
<gene>
    <name evidence="6" type="ORF">DFR74_101239</name>
</gene>
<dbReference type="Gene3D" id="1.10.10.60">
    <property type="entry name" value="Homeodomain-like"/>
    <property type="match status" value="1"/>
</dbReference>
<evidence type="ECO:0000313" key="7">
    <source>
        <dbReference type="Proteomes" id="UP000252586"/>
    </source>
</evidence>
<dbReference type="PRINTS" id="PR00455">
    <property type="entry name" value="HTHTETR"/>
</dbReference>
<comment type="caution">
    <text evidence="6">The sequence shown here is derived from an EMBL/GenBank/DDBJ whole genome shotgun (WGS) entry which is preliminary data.</text>
</comment>
<dbReference type="Pfam" id="PF17754">
    <property type="entry name" value="TetR_C_14"/>
    <property type="match status" value="1"/>
</dbReference>
<proteinExistence type="predicted"/>
<evidence type="ECO:0000256" key="2">
    <source>
        <dbReference type="ARBA" id="ARBA00023125"/>
    </source>
</evidence>
<sequence length="204" mass="22453">MTSAAQRQQASSGGLRQLKKARTTAAIQRHAMRLFHENGYGATTVEAVAAAAEVAPSTVYRYFPTKEDLVVNDEYDYVFVERFRERPADEPVIDALLAAMREVVALVPPEDLTLGVQRTRLMLTEPALRGAMLTSLLTIEDVLAGCVAERTGRTADDADVRWFTSVLIGIVLLTMRRCIEESDVSAAVGMVEYSLNQLKVGMPF</sequence>
<keyword evidence="2 4" id="KW-0238">DNA-binding</keyword>
<dbReference type="Pfam" id="PF00440">
    <property type="entry name" value="TetR_N"/>
    <property type="match status" value="1"/>
</dbReference>
<dbReference type="SUPFAM" id="SSF46689">
    <property type="entry name" value="Homeodomain-like"/>
    <property type="match status" value="1"/>
</dbReference>
<protein>
    <submittedName>
        <fullName evidence="6">TetR family transcriptional regulator</fullName>
    </submittedName>
</protein>
<dbReference type="Gene3D" id="1.10.357.10">
    <property type="entry name" value="Tetracycline Repressor, domain 2"/>
    <property type="match status" value="1"/>
</dbReference>
<feature type="domain" description="HTH tetR-type" evidence="5">
    <location>
        <begin position="21"/>
        <end position="81"/>
    </location>
</feature>
<feature type="DNA-binding region" description="H-T-H motif" evidence="4">
    <location>
        <begin position="44"/>
        <end position="63"/>
    </location>
</feature>
<reference evidence="6 7" key="1">
    <citation type="submission" date="2018-06" db="EMBL/GenBank/DDBJ databases">
        <title>Genomic Encyclopedia of Type Strains, Phase IV (KMG-IV): sequencing the most valuable type-strain genomes for metagenomic binning, comparative biology and taxonomic classification.</title>
        <authorList>
            <person name="Goeker M."/>
        </authorList>
    </citation>
    <scope>NUCLEOTIDE SEQUENCE [LARGE SCALE GENOMIC DNA]</scope>
    <source>
        <strain evidence="6 7">DSM 44599</strain>
    </source>
</reference>
<dbReference type="PANTHER" id="PTHR30055:SF234">
    <property type="entry name" value="HTH-TYPE TRANSCRIPTIONAL REGULATOR BETI"/>
    <property type="match status" value="1"/>
</dbReference>
<evidence type="ECO:0000256" key="4">
    <source>
        <dbReference type="PROSITE-ProRule" id="PRU00335"/>
    </source>
</evidence>
<dbReference type="AlphaFoldDB" id="A0A366E4A3"/>
<evidence type="ECO:0000259" key="5">
    <source>
        <dbReference type="PROSITE" id="PS50977"/>
    </source>
</evidence>
<accession>A0A366E4A3</accession>
<dbReference type="InterPro" id="IPR009057">
    <property type="entry name" value="Homeodomain-like_sf"/>
</dbReference>
<dbReference type="Proteomes" id="UP000252586">
    <property type="component" value="Unassembled WGS sequence"/>
</dbReference>
<dbReference type="InterPro" id="IPR001647">
    <property type="entry name" value="HTH_TetR"/>
</dbReference>